<comment type="caution">
    <text evidence="1">The sequence shown here is derived from an EMBL/GenBank/DDBJ whole genome shotgun (WGS) entry which is preliminary data.</text>
</comment>
<dbReference type="Proteomes" id="UP001283361">
    <property type="component" value="Unassembled WGS sequence"/>
</dbReference>
<proteinExistence type="predicted"/>
<dbReference type="AlphaFoldDB" id="A0AAE1D9R1"/>
<reference evidence="1" key="1">
    <citation type="journal article" date="2023" name="G3 (Bethesda)">
        <title>A reference genome for the long-term kleptoplast-retaining sea slug Elysia crispata morphotype clarki.</title>
        <authorList>
            <person name="Eastman K.E."/>
            <person name="Pendleton A.L."/>
            <person name="Shaikh M.A."/>
            <person name="Suttiyut T."/>
            <person name="Ogas R."/>
            <person name="Tomko P."/>
            <person name="Gavelis G."/>
            <person name="Widhalm J.R."/>
            <person name="Wisecaver J.H."/>
        </authorList>
    </citation>
    <scope>NUCLEOTIDE SEQUENCE</scope>
    <source>
        <strain evidence="1">ECLA1</strain>
    </source>
</reference>
<accession>A0AAE1D9R1</accession>
<gene>
    <name evidence="1" type="ORF">RRG08_043796</name>
</gene>
<keyword evidence="2" id="KW-1185">Reference proteome</keyword>
<name>A0AAE1D9R1_9GAST</name>
<evidence type="ECO:0000313" key="1">
    <source>
        <dbReference type="EMBL" id="KAK3762719.1"/>
    </source>
</evidence>
<evidence type="ECO:0000313" key="2">
    <source>
        <dbReference type="Proteomes" id="UP001283361"/>
    </source>
</evidence>
<protein>
    <submittedName>
        <fullName evidence="1">Uncharacterized protein</fullName>
    </submittedName>
</protein>
<organism evidence="1 2">
    <name type="scientific">Elysia crispata</name>
    <name type="common">lettuce slug</name>
    <dbReference type="NCBI Taxonomy" id="231223"/>
    <lineage>
        <taxon>Eukaryota</taxon>
        <taxon>Metazoa</taxon>
        <taxon>Spiralia</taxon>
        <taxon>Lophotrochozoa</taxon>
        <taxon>Mollusca</taxon>
        <taxon>Gastropoda</taxon>
        <taxon>Heterobranchia</taxon>
        <taxon>Euthyneura</taxon>
        <taxon>Panpulmonata</taxon>
        <taxon>Sacoglossa</taxon>
        <taxon>Placobranchoidea</taxon>
        <taxon>Plakobranchidae</taxon>
        <taxon>Elysia</taxon>
    </lineage>
</organism>
<dbReference type="EMBL" id="JAWDGP010004660">
    <property type="protein sequence ID" value="KAK3762719.1"/>
    <property type="molecule type" value="Genomic_DNA"/>
</dbReference>
<sequence length="94" mass="10775">MPWPPRSITPGEVLNLKCVKPGVAIIGLMARILVRLSSASVNSDWKEIPRWRLHHPVDRFCSLVSVRRVRQSLNNDLTSFGYIEFQQQAYTKTP</sequence>